<accession>A0A0W0XKW2</accession>
<dbReference type="Gene3D" id="1.20.1440.330">
    <property type="match status" value="1"/>
</dbReference>
<gene>
    <name evidence="1" type="ORF">Lqui_2784</name>
</gene>
<dbReference type="EMBL" id="LNYS01000025">
    <property type="protein sequence ID" value="KTD45313.1"/>
    <property type="molecule type" value="Genomic_DNA"/>
</dbReference>
<evidence type="ECO:0000313" key="2">
    <source>
        <dbReference type="Proteomes" id="UP000054618"/>
    </source>
</evidence>
<dbReference type="AlphaFoldDB" id="A0A0W0XKW2"/>
<evidence type="ECO:0000313" key="1">
    <source>
        <dbReference type="EMBL" id="KTD45313.1"/>
    </source>
</evidence>
<organism evidence="1 2">
    <name type="scientific">Legionella quinlivanii</name>
    <dbReference type="NCBI Taxonomy" id="45073"/>
    <lineage>
        <taxon>Bacteria</taxon>
        <taxon>Pseudomonadati</taxon>
        <taxon>Pseudomonadota</taxon>
        <taxon>Gammaproteobacteria</taxon>
        <taxon>Legionellales</taxon>
        <taxon>Legionellaceae</taxon>
        <taxon>Legionella</taxon>
    </lineage>
</organism>
<keyword evidence="2" id="KW-1185">Reference proteome</keyword>
<sequence>MSFVIKDTLIEEWPKLRALYIKQAKTTPQPQHQNTAIERFFGGKNSKDRHFQLEFTEKIFQVLRSRLKPDLKFKDAQAFDEHMSACKILIVTAFYIKHQIGLPYWMRSPSNSDLYEILDNTIGLVGKNQLNKQTSADYFLTALRFLETSSLEGWNASMGKDSPCRFTELEWRHFKDFVTSQSDYLRKYQPNRFPVASVTGYLVSQPCYAAGMSTGWMIGKMASESAVGLPVQVALSSGLCWVGGKVAGWGIMIFAPRLAKQLFENAGGISMATLMGGLMGSIGYGVGYAGGLSVDLLWIAFQNACSYIANFGDNSPYEKLSGFTSDGKRILNGIEVQFVEQEKEIAAAVDESQSFQVACKVVDSGFVIKLNDEEVFIPRDFNQFPHKEAIARFLEQKCQPAETAPGLFDDVVEFDPGSIPVPECERGLFSQEPFQIKDGIVMGQPVYTPLYTPQTPQAAYLAEAIVAEGLTEEELDIPEELIPEHLRQLPKPIYLARLKEFLKTQTFFEGSWKKKPPELEEAAPVVSVGPG</sequence>
<proteinExistence type="predicted"/>
<dbReference type="InterPro" id="IPR044887">
    <property type="entry name" value="SoDot-IcmSS_sf"/>
</dbReference>
<reference evidence="1 2" key="1">
    <citation type="submission" date="2015-11" db="EMBL/GenBank/DDBJ databases">
        <title>Genomic analysis of 38 Legionella species identifies large and diverse effector repertoires.</title>
        <authorList>
            <person name="Burstein D."/>
            <person name="Amaro F."/>
            <person name="Zusman T."/>
            <person name="Lifshitz Z."/>
            <person name="Cohen O."/>
            <person name="Gilbert J.A."/>
            <person name="Pupko T."/>
            <person name="Shuman H.A."/>
            <person name="Segal G."/>
        </authorList>
    </citation>
    <scope>NUCLEOTIDE SEQUENCE [LARGE SCALE GENOMIC DNA]</scope>
    <source>
        <strain evidence="1 2">CDC#1442-AUS-E</strain>
    </source>
</reference>
<dbReference type="PATRIC" id="fig|45073.5.peg.2960"/>
<dbReference type="OrthoDB" id="5645770at2"/>
<dbReference type="Proteomes" id="UP000054618">
    <property type="component" value="Unassembled WGS sequence"/>
</dbReference>
<comment type="caution">
    <text evidence="1">The sequence shown here is derived from an EMBL/GenBank/DDBJ whole genome shotgun (WGS) entry which is preliminary data.</text>
</comment>
<name>A0A0W0XKW2_9GAMM</name>
<dbReference type="RefSeq" id="WP_058508841.1">
    <property type="nucleotide sequence ID" value="NZ_CAAAIK010000004.1"/>
</dbReference>
<protein>
    <submittedName>
        <fullName evidence="1">Substrate of the Dot/Icm secretion system</fullName>
    </submittedName>
</protein>
<dbReference type="STRING" id="45073.Lqui_2784"/>